<dbReference type="EC" id="3.4.16.-" evidence="7"/>
<dbReference type="InterPro" id="IPR029058">
    <property type="entry name" value="AB_hydrolase_fold"/>
</dbReference>
<accession>A0A0N1HS95</accession>
<dbReference type="PROSITE" id="PS00131">
    <property type="entry name" value="CARBOXYPEPT_SER_SER"/>
    <property type="match status" value="1"/>
</dbReference>
<dbReference type="GO" id="GO:0004185">
    <property type="term" value="F:serine-type carboxypeptidase activity"/>
    <property type="evidence" value="ECO:0007669"/>
    <property type="project" value="UniProtKB-UniRule"/>
</dbReference>
<feature type="chain" id="PRO_5005732961" description="Carboxypeptidase" evidence="7">
    <location>
        <begin position="19"/>
        <end position="540"/>
    </location>
</feature>
<dbReference type="PANTHER" id="PTHR11802:SF479">
    <property type="entry name" value="CARBOXYPEPTIDASE"/>
    <property type="match status" value="1"/>
</dbReference>
<reference evidence="9 10" key="1">
    <citation type="submission" date="2015-06" db="EMBL/GenBank/DDBJ databases">
        <title>Draft genome of the ant-associated black yeast Phialophora attae CBS 131958.</title>
        <authorList>
            <person name="Moreno L.F."/>
            <person name="Stielow B.J."/>
            <person name="de Hoog S."/>
            <person name="Vicente V.A."/>
            <person name="Weiss V.A."/>
            <person name="de Vries M."/>
            <person name="Cruz L.M."/>
            <person name="Souza E.M."/>
        </authorList>
    </citation>
    <scope>NUCLEOTIDE SEQUENCE [LARGE SCALE GENOMIC DNA]</scope>
    <source>
        <strain evidence="9 10">CBS 131958</strain>
    </source>
</reference>
<dbReference type="OrthoDB" id="443318at2759"/>
<dbReference type="InterPro" id="IPR018202">
    <property type="entry name" value="Ser_caboxypep_ser_AS"/>
</dbReference>
<evidence type="ECO:0000256" key="1">
    <source>
        <dbReference type="ARBA" id="ARBA00009431"/>
    </source>
</evidence>
<keyword evidence="4 7" id="KW-0732">Signal</keyword>
<dbReference type="Proteomes" id="UP000038010">
    <property type="component" value="Unassembled WGS sequence"/>
</dbReference>
<keyword evidence="3 7" id="KW-0645">Protease</keyword>
<evidence type="ECO:0000313" key="9">
    <source>
        <dbReference type="EMBL" id="KPI41427.1"/>
    </source>
</evidence>
<evidence type="ECO:0000256" key="5">
    <source>
        <dbReference type="ARBA" id="ARBA00022801"/>
    </source>
</evidence>
<evidence type="ECO:0000256" key="7">
    <source>
        <dbReference type="RuleBase" id="RU361156"/>
    </source>
</evidence>
<dbReference type="RefSeq" id="XP_018001390.1">
    <property type="nucleotide sequence ID" value="XM_018149568.1"/>
</dbReference>
<keyword evidence="10" id="KW-1185">Reference proteome</keyword>
<dbReference type="FunFam" id="3.40.50.1820:FF:000118">
    <property type="entry name" value="Carboxypeptidase"/>
    <property type="match status" value="1"/>
</dbReference>
<evidence type="ECO:0000256" key="4">
    <source>
        <dbReference type="ARBA" id="ARBA00022729"/>
    </source>
</evidence>
<feature type="signal peptide" evidence="7">
    <location>
        <begin position="1"/>
        <end position="18"/>
    </location>
</feature>
<sequence length="540" mass="59130">MKLSWTLSLLAAIGLVAAGRSPQHVGSAGKKLAQKPRSVPRQPLPAGPKIEKRATSKYATAETEKYVVNGTAGAIPSVDFDIGESYAGLMPISDEKNASELYFWFFPSENPAAEKEILIWLNGGPGCSSLEGFLQENGPFLWQYGTYKPVPNPWTWVNLTNMVWVEQPVGTGFSQGEPTATSETDVADQFLGFFKNFVDTFAMQNYTVYIAGESYAGYYVPYIANAMIESNDTTYYNFSSLLIYDPSLSYDVVQQSIPTVPLVDFWGPLFNLNASFVEYLHTTADECGYTQFLEEALVYPPKGILPSPPNVANDNDTCDLFDAVFNAVLLVNPCFDIYQVATTCPVLWDVLGFPGSFEYLPEGTDIYFNITAVQEAINAPVQEWMECTSIDVFVNGTDNSPPSALSVLPGVIEAADRVVIGHGLLDMILIWNGTLVAVQNMTWNGAQGFSTAPSEWDDFYVPYHENNYDDPTAAGTLAGAGVMGQTHTERGLTLVTIDLSGHMVPQYAPSAAYRHVEYLLGRIPSLSTVGPFTTMEDSSY</sequence>
<keyword evidence="5 7" id="KW-0378">Hydrolase</keyword>
<dbReference type="VEuPathDB" id="FungiDB:AB675_9064"/>
<feature type="region of interest" description="Disordered" evidence="8">
    <location>
        <begin position="26"/>
        <end position="53"/>
    </location>
</feature>
<dbReference type="Pfam" id="PF00450">
    <property type="entry name" value="Peptidase_S10"/>
    <property type="match status" value="1"/>
</dbReference>
<keyword evidence="6" id="KW-0325">Glycoprotein</keyword>
<dbReference type="InterPro" id="IPR001563">
    <property type="entry name" value="Peptidase_S10"/>
</dbReference>
<name>A0A0N1HS95_9EURO</name>
<dbReference type="PRINTS" id="PR00724">
    <property type="entry name" value="CRBOXYPTASEC"/>
</dbReference>
<evidence type="ECO:0000313" key="10">
    <source>
        <dbReference type="Proteomes" id="UP000038010"/>
    </source>
</evidence>
<comment type="similarity">
    <text evidence="1 7">Belongs to the peptidase S10 family.</text>
</comment>
<dbReference type="PANTHER" id="PTHR11802">
    <property type="entry name" value="SERINE PROTEASE FAMILY S10 SERINE CARBOXYPEPTIDASE"/>
    <property type="match status" value="1"/>
</dbReference>
<comment type="caution">
    <text evidence="9">The sequence shown here is derived from an EMBL/GenBank/DDBJ whole genome shotgun (WGS) entry which is preliminary data.</text>
</comment>
<keyword evidence="2 7" id="KW-0121">Carboxypeptidase</keyword>
<dbReference type="InterPro" id="IPR033124">
    <property type="entry name" value="Ser_caboxypep_his_AS"/>
</dbReference>
<dbReference type="GeneID" id="28741448"/>
<dbReference type="SUPFAM" id="SSF53474">
    <property type="entry name" value="alpha/beta-Hydrolases"/>
    <property type="match status" value="1"/>
</dbReference>
<dbReference type="AlphaFoldDB" id="A0A0N1HS95"/>
<evidence type="ECO:0000256" key="2">
    <source>
        <dbReference type="ARBA" id="ARBA00022645"/>
    </source>
</evidence>
<dbReference type="EMBL" id="LFJN01000009">
    <property type="protein sequence ID" value="KPI41427.1"/>
    <property type="molecule type" value="Genomic_DNA"/>
</dbReference>
<dbReference type="PROSITE" id="PS00560">
    <property type="entry name" value="CARBOXYPEPT_SER_HIS"/>
    <property type="match status" value="1"/>
</dbReference>
<gene>
    <name evidence="9" type="ORF">AB675_9064</name>
</gene>
<dbReference type="Gene3D" id="3.40.50.1820">
    <property type="entry name" value="alpha/beta hydrolase"/>
    <property type="match status" value="1"/>
</dbReference>
<dbReference type="STRING" id="1664694.A0A0N1HS95"/>
<evidence type="ECO:0000256" key="6">
    <source>
        <dbReference type="ARBA" id="ARBA00023180"/>
    </source>
</evidence>
<proteinExistence type="inferred from homology"/>
<evidence type="ECO:0000256" key="8">
    <source>
        <dbReference type="SAM" id="MobiDB-lite"/>
    </source>
</evidence>
<organism evidence="9 10">
    <name type="scientific">Cyphellophora attinorum</name>
    <dbReference type="NCBI Taxonomy" id="1664694"/>
    <lineage>
        <taxon>Eukaryota</taxon>
        <taxon>Fungi</taxon>
        <taxon>Dikarya</taxon>
        <taxon>Ascomycota</taxon>
        <taxon>Pezizomycotina</taxon>
        <taxon>Eurotiomycetes</taxon>
        <taxon>Chaetothyriomycetidae</taxon>
        <taxon>Chaetothyriales</taxon>
        <taxon>Cyphellophoraceae</taxon>
        <taxon>Cyphellophora</taxon>
    </lineage>
</organism>
<dbReference type="GO" id="GO:0006508">
    <property type="term" value="P:proteolysis"/>
    <property type="evidence" value="ECO:0007669"/>
    <property type="project" value="UniProtKB-KW"/>
</dbReference>
<evidence type="ECO:0000256" key="3">
    <source>
        <dbReference type="ARBA" id="ARBA00022670"/>
    </source>
</evidence>
<protein>
    <recommendedName>
        <fullName evidence="7">Carboxypeptidase</fullName>
        <ecNumber evidence="7">3.4.16.-</ecNumber>
    </recommendedName>
</protein>